<dbReference type="PANTHER" id="PTHR36089:SF1">
    <property type="entry name" value="CHITIN SYNTHASE 3 COMPLEX PROTEIN CSI2-RELATED"/>
    <property type="match status" value="1"/>
</dbReference>
<comment type="caution">
    <text evidence="4">The sequence shown here is derived from an EMBL/GenBank/DDBJ whole genome shotgun (WGS) entry which is preliminary data.</text>
</comment>
<reference evidence="4" key="1">
    <citation type="submission" date="2019-07" db="EMBL/GenBank/DDBJ databases">
        <title>Hyphodiscus hymeniophilus genome sequencing and assembly.</title>
        <authorList>
            <person name="Kramer G."/>
            <person name="Nodwell J."/>
        </authorList>
    </citation>
    <scope>NUCLEOTIDE SEQUENCE</scope>
    <source>
        <strain evidence="4">ATCC 34498</strain>
    </source>
</reference>
<evidence type="ECO:0000313" key="4">
    <source>
        <dbReference type="EMBL" id="KAG0645388.1"/>
    </source>
</evidence>
<feature type="compositionally biased region" description="Low complexity" evidence="1">
    <location>
        <begin position="56"/>
        <end position="83"/>
    </location>
</feature>
<dbReference type="GO" id="GO:0000324">
    <property type="term" value="C:fungal-type vacuole"/>
    <property type="evidence" value="ECO:0007669"/>
    <property type="project" value="TreeGrafter"/>
</dbReference>
<feature type="region of interest" description="Disordered" evidence="1">
    <location>
        <begin position="56"/>
        <end position="124"/>
    </location>
</feature>
<feature type="compositionally biased region" description="Polar residues" evidence="1">
    <location>
        <begin position="84"/>
        <end position="95"/>
    </location>
</feature>
<feature type="compositionally biased region" description="Low complexity" evidence="1">
    <location>
        <begin position="96"/>
        <end position="124"/>
    </location>
</feature>
<keyword evidence="2" id="KW-0812">Transmembrane</keyword>
<feature type="signal peptide" evidence="3">
    <location>
        <begin position="1"/>
        <end position="23"/>
    </location>
</feature>
<feature type="chain" id="PRO_5040308790" evidence="3">
    <location>
        <begin position="24"/>
        <end position="392"/>
    </location>
</feature>
<dbReference type="PANTHER" id="PTHR36089">
    <property type="entry name" value="CHITIN SYNTHASE 3 COMPLEX PROTEIN CSI2-RELATED"/>
    <property type="match status" value="1"/>
</dbReference>
<evidence type="ECO:0000256" key="3">
    <source>
        <dbReference type="SAM" id="SignalP"/>
    </source>
</evidence>
<evidence type="ECO:0000256" key="1">
    <source>
        <dbReference type="SAM" id="MobiDB-lite"/>
    </source>
</evidence>
<keyword evidence="3" id="KW-0732">Signal</keyword>
<dbReference type="Proteomes" id="UP000785200">
    <property type="component" value="Unassembled WGS sequence"/>
</dbReference>
<organism evidence="4 5">
    <name type="scientific">Hyphodiscus hymeniophilus</name>
    <dbReference type="NCBI Taxonomy" id="353542"/>
    <lineage>
        <taxon>Eukaryota</taxon>
        <taxon>Fungi</taxon>
        <taxon>Dikarya</taxon>
        <taxon>Ascomycota</taxon>
        <taxon>Pezizomycotina</taxon>
        <taxon>Leotiomycetes</taxon>
        <taxon>Helotiales</taxon>
        <taxon>Hyphodiscaceae</taxon>
        <taxon>Hyphodiscus</taxon>
    </lineage>
</organism>
<proteinExistence type="predicted"/>
<sequence>MKFSRSPLLAFAAASLLAGHSFAATTSGGAVPNLSSAAKSESEAEASSTAAAAASSTAASNTDSAAGTASATGSNTDSAAATTPTGTKSLQSNTLSITGGSSATASGTIPTITGGSSATGTDSGLPKGLPSITGAFVIVAPSVPPTADAPYMQVSNLPEGTVFIVVGAVLGFMAMSVLLWRALVAWSLHRSVKRAAAAQYNPDTKTLFRTPPAPFYKYSDRDSVISLGMLGSKNAKRGSRPPTAPGLASAGSLFFSPTAAAGTGGLGTQGNRGSNYLPAGYYASGAAQPGNGQGMAHIGQHGPSISLSNLGPGRDGYARARSMGPSPPDSPSFRPQSSGLLGHAYGASSSTLNLNGNGGVRAPSAVLDDFFDGENAPPVPGHGRHGSTSQHF</sequence>
<evidence type="ECO:0000313" key="5">
    <source>
        <dbReference type="Proteomes" id="UP000785200"/>
    </source>
</evidence>
<dbReference type="OrthoDB" id="4065319at2759"/>
<feature type="region of interest" description="Disordered" evidence="1">
    <location>
        <begin position="368"/>
        <end position="392"/>
    </location>
</feature>
<keyword evidence="2" id="KW-0472">Membrane</keyword>
<evidence type="ECO:0000256" key="2">
    <source>
        <dbReference type="SAM" id="Phobius"/>
    </source>
</evidence>
<accession>A0A9P6SLI5</accession>
<keyword evidence="5" id="KW-1185">Reference proteome</keyword>
<dbReference type="InterPro" id="IPR051009">
    <property type="entry name" value="PRM"/>
</dbReference>
<protein>
    <submittedName>
        <fullName evidence="4">Vacuolar membrane</fullName>
    </submittedName>
</protein>
<gene>
    <name evidence="4" type="ORF">D0Z07_8998</name>
</gene>
<dbReference type="EMBL" id="VNKQ01000019">
    <property type="protein sequence ID" value="KAG0645388.1"/>
    <property type="molecule type" value="Genomic_DNA"/>
</dbReference>
<feature type="transmembrane region" description="Helical" evidence="2">
    <location>
        <begin position="162"/>
        <end position="184"/>
    </location>
</feature>
<feature type="region of interest" description="Disordered" evidence="1">
    <location>
        <begin position="293"/>
        <end position="344"/>
    </location>
</feature>
<dbReference type="AlphaFoldDB" id="A0A9P6SLI5"/>
<name>A0A9P6SLI5_9HELO</name>
<keyword evidence="2" id="KW-1133">Transmembrane helix</keyword>